<proteinExistence type="predicted"/>
<sequence length="341" mass="37528">MNANNDTRDRRMPPPDASSGCGGARWRSRPGDATPHGVFAAWRRTRTVLRSGPTMVGLRHSIIGAAVALSLTACAAVAPEPPPETGDARERYAPGAHQALLAWLDGEWKAFGARGRGHVVDLRRVGPPEPARWPEDAAPERRLCEHIRSAYWTPVTGTPDRSELASSRQDPPQLPVCSNAWSAVFISAALRSAGVQARDFRFDPLHSAYLKDILRRYRAYAAAPDRHQIPLFVPHPLETYAPRPGDLICATRRGEADAVLRVIFLPSGTRAQQSWDAALDAMDFGHCDIVVEIDARRRTMSAIGGNVQDTVSRSLLPLDADGRPLRTIERPWFIVVENRLP</sequence>
<organism evidence="3 4">
    <name type="scientific">Vineibacter terrae</name>
    <dbReference type="NCBI Taxonomy" id="2586908"/>
    <lineage>
        <taxon>Bacteria</taxon>
        <taxon>Pseudomonadati</taxon>
        <taxon>Pseudomonadota</taxon>
        <taxon>Alphaproteobacteria</taxon>
        <taxon>Hyphomicrobiales</taxon>
        <taxon>Vineibacter</taxon>
    </lineage>
</organism>
<evidence type="ECO:0000259" key="2">
    <source>
        <dbReference type="Pfam" id="PF10030"/>
    </source>
</evidence>
<name>A0A5C8PD53_9HYPH</name>
<keyword evidence="4" id="KW-1185">Reference proteome</keyword>
<feature type="domain" description="DUF2272" evidence="2">
    <location>
        <begin position="174"/>
        <end position="326"/>
    </location>
</feature>
<comment type="caution">
    <text evidence="3">The sequence shown here is derived from an EMBL/GenBank/DDBJ whole genome shotgun (WGS) entry which is preliminary data.</text>
</comment>
<dbReference type="InterPro" id="IPR019262">
    <property type="entry name" value="DUF2272"/>
</dbReference>
<dbReference type="Pfam" id="PF10030">
    <property type="entry name" value="DUF2272"/>
    <property type="match status" value="1"/>
</dbReference>
<reference evidence="3 4" key="1">
    <citation type="submission" date="2019-06" db="EMBL/GenBank/DDBJ databases">
        <title>New taxonomy in bacterial strain CC-CFT640, isolated from vineyard.</title>
        <authorList>
            <person name="Lin S.-Y."/>
            <person name="Tsai C.-F."/>
            <person name="Young C.-C."/>
        </authorList>
    </citation>
    <scope>NUCLEOTIDE SEQUENCE [LARGE SCALE GENOMIC DNA]</scope>
    <source>
        <strain evidence="3 4">CC-CFT640</strain>
    </source>
</reference>
<dbReference type="OrthoDB" id="8836344at2"/>
<evidence type="ECO:0000256" key="1">
    <source>
        <dbReference type="SAM" id="MobiDB-lite"/>
    </source>
</evidence>
<feature type="region of interest" description="Disordered" evidence="1">
    <location>
        <begin position="1"/>
        <end position="35"/>
    </location>
</feature>
<evidence type="ECO:0000313" key="4">
    <source>
        <dbReference type="Proteomes" id="UP000321638"/>
    </source>
</evidence>
<accession>A0A5C8PD53</accession>
<feature type="compositionally biased region" description="Basic and acidic residues" evidence="1">
    <location>
        <begin position="1"/>
        <end position="13"/>
    </location>
</feature>
<evidence type="ECO:0000313" key="3">
    <source>
        <dbReference type="EMBL" id="TXL71684.1"/>
    </source>
</evidence>
<gene>
    <name evidence="3" type="ORF">FHP25_28755</name>
</gene>
<dbReference type="AlphaFoldDB" id="A0A5C8PD53"/>
<dbReference type="Proteomes" id="UP000321638">
    <property type="component" value="Unassembled WGS sequence"/>
</dbReference>
<protein>
    <submittedName>
        <fullName evidence="3">DUF2272 domain-containing protein</fullName>
    </submittedName>
</protein>
<dbReference type="EMBL" id="VDUZ01000040">
    <property type="protein sequence ID" value="TXL71684.1"/>
    <property type="molecule type" value="Genomic_DNA"/>
</dbReference>